<feature type="compositionally biased region" description="Basic and acidic residues" evidence="1">
    <location>
        <begin position="85"/>
        <end position="96"/>
    </location>
</feature>
<evidence type="ECO:0000313" key="2">
    <source>
        <dbReference type="EMBL" id="KAK7687428.1"/>
    </source>
</evidence>
<comment type="caution">
    <text evidence="2">The sequence shown here is derived from an EMBL/GenBank/DDBJ whole genome shotgun (WGS) entry which is preliminary data.</text>
</comment>
<evidence type="ECO:0000313" key="3">
    <source>
        <dbReference type="Proteomes" id="UP001385951"/>
    </source>
</evidence>
<protein>
    <submittedName>
        <fullName evidence="2">Uncharacterized protein</fullName>
    </submittedName>
</protein>
<dbReference type="AlphaFoldDB" id="A0AAW0G100"/>
<feature type="compositionally biased region" description="Acidic residues" evidence="1">
    <location>
        <begin position="97"/>
        <end position="114"/>
    </location>
</feature>
<organism evidence="2 3">
    <name type="scientific">Cerrena zonata</name>
    <dbReference type="NCBI Taxonomy" id="2478898"/>
    <lineage>
        <taxon>Eukaryota</taxon>
        <taxon>Fungi</taxon>
        <taxon>Dikarya</taxon>
        <taxon>Basidiomycota</taxon>
        <taxon>Agaricomycotina</taxon>
        <taxon>Agaricomycetes</taxon>
        <taxon>Polyporales</taxon>
        <taxon>Cerrenaceae</taxon>
        <taxon>Cerrena</taxon>
    </lineage>
</organism>
<feature type="compositionally biased region" description="Basic and acidic residues" evidence="1">
    <location>
        <begin position="60"/>
        <end position="72"/>
    </location>
</feature>
<reference evidence="2 3" key="1">
    <citation type="submission" date="2022-09" db="EMBL/GenBank/DDBJ databases">
        <authorList>
            <person name="Palmer J.M."/>
        </authorList>
    </citation>
    <scope>NUCLEOTIDE SEQUENCE [LARGE SCALE GENOMIC DNA]</scope>
    <source>
        <strain evidence="2 3">DSM 7382</strain>
    </source>
</reference>
<proteinExistence type="predicted"/>
<feature type="compositionally biased region" description="Low complexity" evidence="1">
    <location>
        <begin position="10"/>
        <end position="21"/>
    </location>
</feature>
<dbReference type="EMBL" id="JASBNA010000013">
    <property type="protein sequence ID" value="KAK7687428.1"/>
    <property type="molecule type" value="Genomic_DNA"/>
</dbReference>
<feature type="compositionally biased region" description="Acidic residues" evidence="1">
    <location>
        <begin position="142"/>
        <end position="171"/>
    </location>
</feature>
<gene>
    <name evidence="2" type="ORF">QCA50_009294</name>
</gene>
<feature type="region of interest" description="Disordered" evidence="1">
    <location>
        <begin position="1"/>
        <end position="122"/>
    </location>
</feature>
<sequence length="210" mass="24968">MSFHHKISNDENISDLSNNDSLNRKYEPSDKKPKLNNSTQSIGDGYDDTDTDSTSSITSSHDKFKISLKKVDEEDEESDDIINNHFDHLDDDKWVDVDDDDDDDDPDDPEDSEDPQVQLKDKHAHLNQLIKKQIEIQQLLSQEEEEEEEDDDEEEEEEEEDDEEDDEDDEIMEPKWNRSIFNELQYMMKILMMLQWWQNMLQKYLIICMN</sequence>
<dbReference type="Proteomes" id="UP001385951">
    <property type="component" value="Unassembled WGS sequence"/>
</dbReference>
<keyword evidence="3" id="KW-1185">Reference proteome</keyword>
<evidence type="ECO:0000256" key="1">
    <source>
        <dbReference type="SAM" id="MobiDB-lite"/>
    </source>
</evidence>
<name>A0AAW0G100_9APHY</name>
<feature type="compositionally biased region" description="Basic and acidic residues" evidence="1">
    <location>
        <begin position="22"/>
        <end position="33"/>
    </location>
</feature>
<accession>A0AAW0G100</accession>
<feature type="region of interest" description="Disordered" evidence="1">
    <location>
        <begin position="135"/>
        <end position="174"/>
    </location>
</feature>